<keyword evidence="3" id="KW-1185">Reference proteome</keyword>
<name>A0A2V0P200_9CHLO</name>
<organism evidence="2 3">
    <name type="scientific">Raphidocelis subcapitata</name>
    <dbReference type="NCBI Taxonomy" id="307507"/>
    <lineage>
        <taxon>Eukaryota</taxon>
        <taxon>Viridiplantae</taxon>
        <taxon>Chlorophyta</taxon>
        <taxon>core chlorophytes</taxon>
        <taxon>Chlorophyceae</taxon>
        <taxon>CS clade</taxon>
        <taxon>Sphaeropleales</taxon>
        <taxon>Selenastraceae</taxon>
        <taxon>Raphidocelis</taxon>
    </lineage>
</organism>
<accession>A0A2V0P200</accession>
<dbReference type="InParanoid" id="A0A2V0P200"/>
<protein>
    <submittedName>
        <fullName evidence="2">Uncharacterized protein</fullName>
    </submittedName>
</protein>
<dbReference type="AlphaFoldDB" id="A0A2V0P200"/>
<comment type="caution">
    <text evidence="2">The sequence shown here is derived from an EMBL/GenBank/DDBJ whole genome shotgun (WGS) entry which is preliminary data.</text>
</comment>
<feature type="region of interest" description="Disordered" evidence="1">
    <location>
        <begin position="59"/>
        <end position="85"/>
    </location>
</feature>
<sequence length="138" mass="13329">MTRAEGPALGRLVITNSSSGNRESCCGGSAAADGTYLPPEAPVAAVDCPHHNGFDCGRSGGNGGGGGGGVSSAGGVSSDDDGVEARLAEIRSRNCEDDGRPDGIDLLSRGCCAPATAGAVGAWACAAPAGAPRSRAAE</sequence>
<dbReference type="Proteomes" id="UP000247498">
    <property type="component" value="Unassembled WGS sequence"/>
</dbReference>
<dbReference type="EMBL" id="BDRX01000027">
    <property type="protein sequence ID" value="GBF91870.1"/>
    <property type="molecule type" value="Genomic_DNA"/>
</dbReference>
<proteinExistence type="predicted"/>
<evidence type="ECO:0000256" key="1">
    <source>
        <dbReference type="SAM" id="MobiDB-lite"/>
    </source>
</evidence>
<evidence type="ECO:0000313" key="3">
    <source>
        <dbReference type="Proteomes" id="UP000247498"/>
    </source>
</evidence>
<feature type="compositionally biased region" description="Gly residues" evidence="1">
    <location>
        <begin position="59"/>
        <end position="72"/>
    </location>
</feature>
<gene>
    <name evidence="2" type="ORF">Rsub_04975</name>
</gene>
<evidence type="ECO:0000313" key="2">
    <source>
        <dbReference type="EMBL" id="GBF91870.1"/>
    </source>
</evidence>
<reference evidence="2 3" key="1">
    <citation type="journal article" date="2018" name="Sci. Rep.">
        <title>Raphidocelis subcapitata (=Pseudokirchneriella subcapitata) provides an insight into genome evolution and environmental adaptations in the Sphaeropleales.</title>
        <authorList>
            <person name="Suzuki S."/>
            <person name="Yamaguchi H."/>
            <person name="Nakajima N."/>
            <person name="Kawachi M."/>
        </authorList>
    </citation>
    <scope>NUCLEOTIDE SEQUENCE [LARGE SCALE GENOMIC DNA]</scope>
    <source>
        <strain evidence="2 3">NIES-35</strain>
    </source>
</reference>